<reference evidence="5 6" key="1">
    <citation type="journal article" date="2013" name="Genome Biol.">
        <title>Comparative genomics of the core and accessory genomes of 48 Sinorhizobium strains comprising five genospecies.</title>
        <authorList>
            <person name="Sugawara M."/>
            <person name="Epstein B."/>
            <person name="Badgley B.D."/>
            <person name="Unno T."/>
            <person name="Xu L."/>
            <person name="Reese J."/>
            <person name="Gyaneshwar P."/>
            <person name="Denny R."/>
            <person name="Mudge J."/>
            <person name="Bharti A.K."/>
            <person name="Farmer A.D."/>
            <person name="May G.D."/>
            <person name="Woodward J.E."/>
            <person name="Medigue C."/>
            <person name="Vallenet D."/>
            <person name="Lajus A."/>
            <person name="Rouy Z."/>
            <person name="Martinez-Vaz B."/>
            <person name="Tiffin P."/>
            <person name="Young N.D."/>
            <person name="Sadowsky M.J."/>
        </authorList>
    </citation>
    <scope>NUCLEOTIDE SEQUENCE [LARGE SCALE GENOMIC DNA]</scope>
    <source>
        <strain evidence="5 6">USDA4894</strain>
    </source>
</reference>
<dbReference type="SMART" id="SM00342">
    <property type="entry name" value="HTH_ARAC"/>
    <property type="match status" value="1"/>
</dbReference>
<dbReference type="GO" id="GO:0003700">
    <property type="term" value="F:DNA-binding transcription factor activity"/>
    <property type="evidence" value="ECO:0007669"/>
    <property type="project" value="InterPro"/>
</dbReference>
<name>A0A6N7LA29_SINTE</name>
<proteinExistence type="predicted"/>
<dbReference type="InterPro" id="IPR020449">
    <property type="entry name" value="Tscrpt_reg_AraC-type_HTH"/>
</dbReference>
<keyword evidence="2" id="KW-0238">DNA-binding</keyword>
<evidence type="ECO:0000256" key="1">
    <source>
        <dbReference type="ARBA" id="ARBA00023015"/>
    </source>
</evidence>
<dbReference type="PRINTS" id="PR00032">
    <property type="entry name" value="HTHARAC"/>
</dbReference>
<evidence type="ECO:0000256" key="3">
    <source>
        <dbReference type="ARBA" id="ARBA00023163"/>
    </source>
</evidence>
<dbReference type="InterPro" id="IPR050204">
    <property type="entry name" value="AraC_XylS_family_regulators"/>
</dbReference>
<dbReference type="GO" id="GO:0043565">
    <property type="term" value="F:sequence-specific DNA binding"/>
    <property type="evidence" value="ECO:0007669"/>
    <property type="project" value="InterPro"/>
</dbReference>
<organism evidence="5 6">
    <name type="scientific">Sinorhizobium terangae</name>
    <dbReference type="NCBI Taxonomy" id="110322"/>
    <lineage>
        <taxon>Bacteria</taxon>
        <taxon>Pseudomonadati</taxon>
        <taxon>Pseudomonadota</taxon>
        <taxon>Alphaproteobacteria</taxon>
        <taxon>Hyphomicrobiales</taxon>
        <taxon>Rhizobiaceae</taxon>
        <taxon>Sinorhizobium/Ensifer group</taxon>
        <taxon>Sinorhizobium</taxon>
    </lineage>
</organism>
<dbReference type="PANTHER" id="PTHR46796:SF14">
    <property type="entry name" value="TRANSCRIPTIONAL REGULATORY PROTEIN"/>
    <property type="match status" value="1"/>
</dbReference>
<accession>A0A6N7LA29</accession>
<dbReference type="InterPro" id="IPR018060">
    <property type="entry name" value="HTH_AraC"/>
</dbReference>
<sequence length="302" mass="33563">MAGGAYGERLGDAVGVEAPPTILVQRLQRTDFAATRVSWDKRESGRLGRIERDDGYLVCLQLLDLEPHPYWVEGRPVAIAPIRRGQFTLLDLSCEHSSVLGDPIDCLAIYISRQALDRIAGERGASRMAAIGIAPGVPNDDVIVRSLAGSLLPALENPERANPLFLDHIGMALLAHLGTRYGDMPAVHRPKRGGLAPWQERRSKEILMERLDGDIALEELAHECGLSRSHFARAFKETTGVPPHRWLLARRIERAQDLLLNSNLSISEIANSCGFADQSHFARVFTKMVETGPGEWRRSRRW</sequence>
<keyword evidence="1" id="KW-0805">Transcription regulation</keyword>
<evidence type="ECO:0000259" key="4">
    <source>
        <dbReference type="PROSITE" id="PS01124"/>
    </source>
</evidence>
<dbReference type="InterPro" id="IPR009057">
    <property type="entry name" value="Homeodomain-like_sf"/>
</dbReference>
<keyword evidence="6" id="KW-1185">Reference proteome</keyword>
<dbReference type="PANTHER" id="PTHR46796">
    <property type="entry name" value="HTH-TYPE TRANSCRIPTIONAL ACTIVATOR RHAS-RELATED"/>
    <property type="match status" value="1"/>
</dbReference>
<dbReference type="EMBL" id="WITC01000031">
    <property type="protein sequence ID" value="MQX14456.1"/>
    <property type="molecule type" value="Genomic_DNA"/>
</dbReference>
<dbReference type="PROSITE" id="PS01124">
    <property type="entry name" value="HTH_ARAC_FAMILY_2"/>
    <property type="match status" value="1"/>
</dbReference>
<dbReference type="Pfam" id="PF12833">
    <property type="entry name" value="HTH_18"/>
    <property type="match status" value="1"/>
</dbReference>
<feature type="domain" description="HTH araC/xylS-type" evidence="4">
    <location>
        <begin position="201"/>
        <end position="299"/>
    </location>
</feature>
<protein>
    <submittedName>
        <fullName evidence="5">Helix-turn-helix domain-containing protein</fullName>
    </submittedName>
</protein>
<dbReference type="AlphaFoldDB" id="A0A6N7LA29"/>
<dbReference type="OrthoDB" id="9793400at2"/>
<evidence type="ECO:0000256" key="2">
    <source>
        <dbReference type="ARBA" id="ARBA00023125"/>
    </source>
</evidence>
<dbReference type="SUPFAM" id="SSF46689">
    <property type="entry name" value="Homeodomain-like"/>
    <property type="match status" value="2"/>
</dbReference>
<keyword evidence="3" id="KW-0804">Transcription</keyword>
<comment type="caution">
    <text evidence="5">The sequence shown here is derived from an EMBL/GenBank/DDBJ whole genome shotgun (WGS) entry which is preliminary data.</text>
</comment>
<gene>
    <name evidence="5" type="ORF">GHK62_06670</name>
</gene>
<dbReference type="Proteomes" id="UP000439983">
    <property type="component" value="Unassembled WGS sequence"/>
</dbReference>
<evidence type="ECO:0000313" key="6">
    <source>
        <dbReference type="Proteomes" id="UP000439983"/>
    </source>
</evidence>
<evidence type="ECO:0000313" key="5">
    <source>
        <dbReference type="EMBL" id="MQX14456.1"/>
    </source>
</evidence>
<dbReference type="RefSeq" id="WP_153437531.1">
    <property type="nucleotide sequence ID" value="NZ_JACIGA010000012.1"/>
</dbReference>
<dbReference type="Gene3D" id="1.10.10.60">
    <property type="entry name" value="Homeodomain-like"/>
    <property type="match status" value="2"/>
</dbReference>